<reference evidence="2 3" key="1">
    <citation type="journal article" date="2019" name="Microorganisms">
        <title>Systematic Affiliation and Genome Analysis of Subtercola vilae DB165(T) with Particular Emphasis on Cold Adaptation of an Isolate from a High-Altitude Cold Volcano Lake.</title>
        <authorList>
            <person name="Villalobos A.S."/>
            <person name="Wiese J."/>
            <person name="Imhoff J.F."/>
            <person name="Dorador C."/>
            <person name="Keller A."/>
            <person name="Hentschel U."/>
        </authorList>
    </citation>
    <scope>NUCLEOTIDE SEQUENCE [LARGE SCALE GENOMIC DNA]</scope>
    <source>
        <strain evidence="2 3">DB165</strain>
    </source>
</reference>
<dbReference type="Proteomes" id="UP000306192">
    <property type="component" value="Unassembled WGS sequence"/>
</dbReference>
<name>A0A4V4REN4_9MICO</name>
<accession>A0A4V4REN4</accession>
<feature type="transmembrane region" description="Helical" evidence="1">
    <location>
        <begin position="45"/>
        <end position="67"/>
    </location>
</feature>
<evidence type="ECO:0008006" key="4">
    <source>
        <dbReference type="Google" id="ProtNLM"/>
    </source>
</evidence>
<gene>
    <name evidence="2" type="ORF">D4765_12570</name>
</gene>
<keyword evidence="1" id="KW-0812">Transmembrane</keyword>
<keyword evidence="1" id="KW-1133">Transmembrane helix</keyword>
<comment type="caution">
    <text evidence="2">The sequence shown here is derived from an EMBL/GenBank/DDBJ whole genome shotgun (WGS) entry which is preliminary data.</text>
</comment>
<organism evidence="2 3">
    <name type="scientific">Subtercola vilae</name>
    <dbReference type="NCBI Taxonomy" id="2056433"/>
    <lineage>
        <taxon>Bacteria</taxon>
        <taxon>Bacillati</taxon>
        <taxon>Actinomycetota</taxon>
        <taxon>Actinomycetes</taxon>
        <taxon>Micrococcales</taxon>
        <taxon>Microbacteriaceae</taxon>
        <taxon>Subtercola</taxon>
    </lineage>
</organism>
<keyword evidence="3" id="KW-1185">Reference proteome</keyword>
<sequence length="125" mass="13748">MAVAVYVVDAWFMSLVLKKMGDAPWKAWVPVYSKWVFLEHGGQPGWWALLSLVPIANYAALVLEAIAAYNLGARFAKVTVGWVVLYVFVPYVWLAMVAFDDKAYDPSVPFRVAPIAPIGGLSSAI</sequence>
<feature type="transmembrane region" description="Helical" evidence="1">
    <location>
        <begin position="79"/>
        <end position="99"/>
    </location>
</feature>
<evidence type="ECO:0000313" key="2">
    <source>
        <dbReference type="EMBL" id="TIH34524.1"/>
    </source>
</evidence>
<evidence type="ECO:0000313" key="3">
    <source>
        <dbReference type="Proteomes" id="UP000306192"/>
    </source>
</evidence>
<proteinExistence type="predicted"/>
<dbReference type="InterPro" id="IPR043739">
    <property type="entry name" value="DUF5684"/>
</dbReference>
<protein>
    <recommendedName>
        <fullName evidence="4">Signal peptidase I</fullName>
    </recommendedName>
</protein>
<keyword evidence="1" id="KW-0472">Membrane</keyword>
<dbReference type="EMBL" id="QYRT01000025">
    <property type="protein sequence ID" value="TIH34524.1"/>
    <property type="molecule type" value="Genomic_DNA"/>
</dbReference>
<dbReference type="AlphaFoldDB" id="A0A4V4REN4"/>
<evidence type="ECO:0000256" key="1">
    <source>
        <dbReference type="SAM" id="Phobius"/>
    </source>
</evidence>
<dbReference type="Pfam" id="PF18936">
    <property type="entry name" value="DUF5684"/>
    <property type="match status" value="1"/>
</dbReference>